<protein>
    <submittedName>
        <fullName evidence="1">Uncharacterized protein</fullName>
    </submittedName>
</protein>
<evidence type="ECO:0000313" key="1">
    <source>
        <dbReference type="EMBL" id="MBX64018.1"/>
    </source>
</evidence>
<proteinExistence type="predicted"/>
<accession>A0A2P2QAJ3</accession>
<organism evidence="1">
    <name type="scientific">Rhizophora mucronata</name>
    <name type="common">Asiatic mangrove</name>
    <dbReference type="NCBI Taxonomy" id="61149"/>
    <lineage>
        <taxon>Eukaryota</taxon>
        <taxon>Viridiplantae</taxon>
        <taxon>Streptophyta</taxon>
        <taxon>Embryophyta</taxon>
        <taxon>Tracheophyta</taxon>
        <taxon>Spermatophyta</taxon>
        <taxon>Magnoliopsida</taxon>
        <taxon>eudicotyledons</taxon>
        <taxon>Gunneridae</taxon>
        <taxon>Pentapetalae</taxon>
        <taxon>rosids</taxon>
        <taxon>fabids</taxon>
        <taxon>Malpighiales</taxon>
        <taxon>Rhizophoraceae</taxon>
        <taxon>Rhizophora</taxon>
    </lineage>
</organism>
<reference evidence="1" key="1">
    <citation type="submission" date="2018-02" db="EMBL/GenBank/DDBJ databases">
        <title>Rhizophora mucronata_Transcriptome.</title>
        <authorList>
            <person name="Meera S.P."/>
            <person name="Sreeshan A."/>
            <person name="Augustine A."/>
        </authorList>
    </citation>
    <scope>NUCLEOTIDE SEQUENCE</scope>
    <source>
        <tissue evidence="1">Leaf</tissue>
    </source>
</reference>
<dbReference type="EMBL" id="GGEC01083534">
    <property type="protein sequence ID" value="MBX64018.1"/>
    <property type="molecule type" value="Transcribed_RNA"/>
</dbReference>
<name>A0A2P2QAJ3_RHIMU</name>
<sequence>MSLKSLFP</sequence>